<feature type="domain" description="HTH cro/C1-type" evidence="2">
    <location>
        <begin position="5"/>
        <end position="60"/>
    </location>
</feature>
<sequence length="71" mass="8176">MKNRLKEFRVKRGDLTQEELAVKVNVSRQTIIAVEKGKFNPSVKLALKLAKVLNCSVEELFTLEEGDWDDR</sequence>
<dbReference type="PROSITE" id="PS50943">
    <property type="entry name" value="HTH_CROC1"/>
    <property type="match status" value="1"/>
</dbReference>
<dbReference type="STRING" id="1330330.IX53_03615"/>
<dbReference type="InterPro" id="IPR001387">
    <property type="entry name" value="Cro/C1-type_HTH"/>
</dbReference>
<dbReference type="Pfam" id="PF01381">
    <property type="entry name" value="HTH_3"/>
    <property type="match status" value="1"/>
</dbReference>
<accession>A0A0G2ZE26</accession>
<evidence type="ECO:0000313" key="3">
    <source>
        <dbReference type="EMBL" id="AKI97063.1"/>
    </source>
</evidence>
<proteinExistence type="predicted"/>
<dbReference type="SMART" id="SM00530">
    <property type="entry name" value="HTH_XRE"/>
    <property type="match status" value="1"/>
</dbReference>
<dbReference type="EMBL" id="CP011232">
    <property type="protein sequence ID" value="AKI97063.1"/>
    <property type="molecule type" value="Genomic_DNA"/>
</dbReference>
<evidence type="ECO:0000256" key="1">
    <source>
        <dbReference type="ARBA" id="ARBA00023125"/>
    </source>
</evidence>
<dbReference type="RefSeq" id="WP_047754198.1">
    <property type="nucleotide sequence ID" value="NZ_CAJUHA010000013.1"/>
</dbReference>
<keyword evidence="1" id="KW-0238">DNA-binding</keyword>
<dbReference type="CDD" id="cd00093">
    <property type="entry name" value="HTH_XRE"/>
    <property type="match status" value="1"/>
</dbReference>
<name>A0A0G2ZE26_9BACT</name>
<dbReference type="Proteomes" id="UP000035159">
    <property type="component" value="Chromosome"/>
</dbReference>
<evidence type="ECO:0000313" key="4">
    <source>
        <dbReference type="Proteomes" id="UP000035159"/>
    </source>
</evidence>
<reference evidence="3 4" key="1">
    <citation type="submission" date="2015-04" db="EMBL/GenBank/DDBJ databases">
        <title>Complete Genome Sequence of Kosmotoga pacifica SLHLJ1.</title>
        <authorList>
            <person name="Jiang L.J."/>
            <person name="Shao Z.Z."/>
            <person name="Jebbar M."/>
        </authorList>
    </citation>
    <scope>NUCLEOTIDE SEQUENCE [LARGE SCALE GENOMIC DNA]</scope>
    <source>
        <strain evidence="3 4">SLHLJ1</strain>
    </source>
</reference>
<dbReference type="PANTHER" id="PTHR46558:SF4">
    <property type="entry name" value="DNA-BIDING PHAGE PROTEIN"/>
    <property type="match status" value="1"/>
</dbReference>
<keyword evidence="4" id="KW-1185">Reference proteome</keyword>
<dbReference type="InterPro" id="IPR010982">
    <property type="entry name" value="Lambda_DNA-bd_dom_sf"/>
</dbReference>
<dbReference type="KEGG" id="kpf:IX53_03615"/>
<protein>
    <submittedName>
        <fullName evidence="3">XRE family transcriptional regulator</fullName>
    </submittedName>
</protein>
<dbReference type="PANTHER" id="PTHR46558">
    <property type="entry name" value="TRACRIPTIONAL REGULATORY PROTEIN-RELATED-RELATED"/>
    <property type="match status" value="1"/>
</dbReference>
<dbReference type="PATRIC" id="fig|1330330.3.peg.727"/>
<dbReference type="SUPFAM" id="SSF47413">
    <property type="entry name" value="lambda repressor-like DNA-binding domains"/>
    <property type="match status" value="1"/>
</dbReference>
<dbReference type="GO" id="GO:0003677">
    <property type="term" value="F:DNA binding"/>
    <property type="evidence" value="ECO:0007669"/>
    <property type="project" value="UniProtKB-KW"/>
</dbReference>
<dbReference type="Gene3D" id="1.10.260.40">
    <property type="entry name" value="lambda repressor-like DNA-binding domains"/>
    <property type="match status" value="1"/>
</dbReference>
<dbReference type="AlphaFoldDB" id="A0A0G2ZE26"/>
<organism evidence="3 4">
    <name type="scientific">Kosmotoga pacifica</name>
    <dbReference type="NCBI Taxonomy" id="1330330"/>
    <lineage>
        <taxon>Bacteria</taxon>
        <taxon>Thermotogati</taxon>
        <taxon>Thermotogota</taxon>
        <taxon>Thermotogae</taxon>
        <taxon>Kosmotogales</taxon>
        <taxon>Kosmotogaceae</taxon>
        <taxon>Kosmotoga</taxon>
    </lineage>
</organism>
<evidence type="ECO:0000259" key="2">
    <source>
        <dbReference type="PROSITE" id="PS50943"/>
    </source>
</evidence>
<dbReference type="OrthoDB" id="48775at2"/>
<gene>
    <name evidence="3" type="ORF">IX53_03615</name>
</gene>